<reference evidence="1" key="1">
    <citation type="submission" date="2014-11" db="EMBL/GenBank/DDBJ databases">
        <authorList>
            <person name="Amaro Gonzalez C."/>
        </authorList>
    </citation>
    <scope>NUCLEOTIDE SEQUENCE</scope>
</reference>
<organism evidence="1">
    <name type="scientific">Anguilla anguilla</name>
    <name type="common">European freshwater eel</name>
    <name type="synonym">Muraena anguilla</name>
    <dbReference type="NCBI Taxonomy" id="7936"/>
    <lineage>
        <taxon>Eukaryota</taxon>
        <taxon>Metazoa</taxon>
        <taxon>Chordata</taxon>
        <taxon>Craniata</taxon>
        <taxon>Vertebrata</taxon>
        <taxon>Euteleostomi</taxon>
        <taxon>Actinopterygii</taxon>
        <taxon>Neopterygii</taxon>
        <taxon>Teleostei</taxon>
        <taxon>Anguilliformes</taxon>
        <taxon>Anguillidae</taxon>
        <taxon>Anguilla</taxon>
    </lineage>
</organism>
<sequence>MEIKSVSENGNTPGYKGVMRDDCIFWKALKGWNSREMEQVHPIRSVV</sequence>
<evidence type="ECO:0000313" key="1">
    <source>
        <dbReference type="EMBL" id="JAH43885.1"/>
    </source>
</evidence>
<protein>
    <submittedName>
        <fullName evidence="1">Uncharacterized protein</fullName>
    </submittedName>
</protein>
<proteinExistence type="predicted"/>
<dbReference type="EMBL" id="GBXM01064692">
    <property type="protein sequence ID" value="JAH43885.1"/>
    <property type="molecule type" value="Transcribed_RNA"/>
</dbReference>
<reference evidence="1" key="2">
    <citation type="journal article" date="2015" name="Fish Shellfish Immunol.">
        <title>Early steps in the European eel (Anguilla anguilla)-Vibrio vulnificus interaction in the gills: Role of the RtxA13 toxin.</title>
        <authorList>
            <person name="Callol A."/>
            <person name="Pajuelo D."/>
            <person name="Ebbesson L."/>
            <person name="Teles M."/>
            <person name="MacKenzie S."/>
            <person name="Amaro C."/>
        </authorList>
    </citation>
    <scope>NUCLEOTIDE SEQUENCE</scope>
</reference>
<dbReference type="AlphaFoldDB" id="A0A0E9STB6"/>
<accession>A0A0E9STB6</accession>
<name>A0A0E9STB6_ANGAN</name>